<dbReference type="InterPro" id="IPR051054">
    <property type="entry name" value="SorC_transcr_regulators"/>
</dbReference>
<dbReference type="EMBL" id="LDPZ01000073">
    <property type="protein sequence ID" value="KTQ84428.1"/>
    <property type="molecule type" value="Genomic_DNA"/>
</dbReference>
<evidence type="ECO:0000313" key="7">
    <source>
        <dbReference type="EMBL" id="KTR06173.1"/>
    </source>
</evidence>
<evidence type="ECO:0000256" key="3">
    <source>
        <dbReference type="ARBA" id="ARBA00023125"/>
    </source>
</evidence>
<dbReference type="InterPro" id="IPR007324">
    <property type="entry name" value="Sugar-bd_dom_put"/>
</dbReference>
<dbReference type="EMBL" id="LDQA01000020">
    <property type="protein sequence ID" value="KTR06173.1"/>
    <property type="molecule type" value="Genomic_DNA"/>
</dbReference>
<keyword evidence="3" id="KW-0238">DNA-binding</keyword>
<feature type="domain" description="Sugar-binding" evidence="5">
    <location>
        <begin position="64"/>
        <end position="316"/>
    </location>
</feature>
<keyword evidence="4" id="KW-0804">Transcription</keyword>
<accession>A0A175R2P4</accession>
<dbReference type="Gene3D" id="3.40.50.1360">
    <property type="match status" value="1"/>
</dbReference>
<dbReference type="PANTHER" id="PTHR34294:SF1">
    <property type="entry name" value="TRANSCRIPTIONAL REGULATOR LSRR"/>
    <property type="match status" value="1"/>
</dbReference>
<evidence type="ECO:0000313" key="8">
    <source>
        <dbReference type="Proteomes" id="UP000078272"/>
    </source>
</evidence>
<gene>
    <name evidence="6" type="ORF">NS226_21685</name>
    <name evidence="7" type="ORF">NS365_08620</name>
</gene>
<dbReference type="PANTHER" id="PTHR34294">
    <property type="entry name" value="TRANSCRIPTIONAL REGULATOR-RELATED"/>
    <property type="match status" value="1"/>
</dbReference>
<dbReference type="Proteomes" id="UP000078272">
    <property type="component" value="Unassembled WGS sequence"/>
</dbReference>
<evidence type="ECO:0000313" key="6">
    <source>
        <dbReference type="EMBL" id="KTQ84428.1"/>
    </source>
</evidence>
<proteinExistence type="inferred from homology"/>
<comment type="caution">
    <text evidence="6">The sequence shown here is derived from an EMBL/GenBank/DDBJ whole genome shotgun (WGS) entry which is preliminary data.</text>
</comment>
<reference evidence="8 9" key="1">
    <citation type="journal article" date="2016" name="Front. Microbiol.">
        <title>Genomic Resource of Rice Seed Associated Bacteria.</title>
        <authorList>
            <person name="Midha S."/>
            <person name="Bansal K."/>
            <person name="Sharma S."/>
            <person name="Kumar N."/>
            <person name="Patil P.P."/>
            <person name="Chaudhry V."/>
            <person name="Patil P.B."/>
        </authorList>
    </citation>
    <scope>NUCLEOTIDE SEQUENCE [LARGE SCALE GENOMIC DNA]</scope>
    <source>
        <strain evidence="6 8">NS226</strain>
        <strain evidence="7 9">NS365</strain>
    </source>
</reference>
<sequence>MARIATKRADDDSLAIRAAWLHFAAGLTQAEVAERLGVSNVKAHRLVSWASQSGAVKVTIDGDVTECLLLEERLCQRFGLAYAQVVPNLYEDGLPLRALGIAGAGYLKREIEGTEGRVIGIGHGRTLAAVISASPRIDCGSTRFVSLMGGLTRNYAANPHDVMHRLAERTGSAAYVLPVPFVANSAADREVLLSQRGVADVFALATTADLMIVGIGTTQPDAQLVGAGMIDLDEIREVQNGGGVGEILGHFFDRAGQPIDTSLAARTLSPDLAALQERRIVAIAGGPAKIEGIGAILRSGLLSGLLTDERTATALMERAEN</sequence>
<keyword evidence="9" id="KW-1185">Reference proteome</keyword>
<comment type="similarity">
    <text evidence="1">Belongs to the SorC transcriptional regulatory family.</text>
</comment>
<evidence type="ECO:0000259" key="5">
    <source>
        <dbReference type="Pfam" id="PF04198"/>
    </source>
</evidence>
<organism evidence="6 8">
    <name type="scientific">Aureimonas ureilytica</name>
    <dbReference type="NCBI Taxonomy" id="401562"/>
    <lineage>
        <taxon>Bacteria</taxon>
        <taxon>Pseudomonadati</taxon>
        <taxon>Pseudomonadota</taxon>
        <taxon>Alphaproteobacteria</taxon>
        <taxon>Hyphomicrobiales</taxon>
        <taxon>Aurantimonadaceae</taxon>
        <taxon>Aureimonas</taxon>
    </lineage>
</organism>
<keyword evidence="2" id="KW-0805">Transcription regulation</keyword>
<dbReference type="AlphaFoldDB" id="A0A175R2P4"/>
<protein>
    <submittedName>
        <fullName evidence="6">DeoR faimly transcriptional regulator</fullName>
    </submittedName>
</protein>
<evidence type="ECO:0000256" key="1">
    <source>
        <dbReference type="ARBA" id="ARBA00010466"/>
    </source>
</evidence>
<evidence type="ECO:0000313" key="9">
    <source>
        <dbReference type="Proteomes" id="UP000078529"/>
    </source>
</evidence>
<evidence type="ECO:0000256" key="2">
    <source>
        <dbReference type="ARBA" id="ARBA00023015"/>
    </source>
</evidence>
<dbReference type="InterPro" id="IPR036388">
    <property type="entry name" value="WH-like_DNA-bd_sf"/>
</dbReference>
<dbReference type="GO" id="GO:0003677">
    <property type="term" value="F:DNA binding"/>
    <property type="evidence" value="ECO:0007669"/>
    <property type="project" value="UniProtKB-KW"/>
</dbReference>
<dbReference type="Proteomes" id="UP000078529">
    <property type="component" value="Unassembled WGS sequence"/>
</dbReference>
<dbReference type="GO" id="GO:0030246">
    <property type="term" value="F:carbohydrate binding"/>
    <property type="evidence" value="ECO:0007669"/>
    <property type="project" value="InterPro"/>
</dbReference>
<name>A0A175R2P4_9HYPH</name>
<dbReference type="Gene3D" id="1.10.10.10">
    <property type="entry name" value="Winged helix-like DNA-binding domain superfamily/Winged helix DNA-binding domain"/>
    <property type="match status" value="1"/>
</dbReference>
<dbReference type="RefSeq" id="WP_058599864.1">
    <property type="nucleotide sequence ID" value="NZ_LDPZ01000073.1"/>
</dbReference>
<dbReference type="Pfam" id="PF04198">
    <property type="entry name" value="Sugar-bind"/>
    <property type="match status" value="1"/>
</dbReference>
<dbReference type="InterPro" id="IPR037171">
    <property type="entry name" value="NagB/RpiA_transferase-like"/>
</dbReference>
<dbReference type="STRING" id="401562.NS365_08620"/>
<dbReference type="SUPFAM" id="SSF100950">
    <property type="entry name" value="NagB/RpiA/CoA transferase-like"/>
    <property type="match status" value="1"/>
</dbReference>
<dbReference type="OrthoDB" id="7355674at2"/>
<dbReference type="PATRIC" id="fig|401562.3.peg.4794"/>
<evidence type="ECO:0000256" key="4">
    <source>
        <dbReference type="ARBA" id="ARBA00023163"/>
    </source>
</evidence>